<dbReference type="OrthoDB" id="6080988at2759"/>
<accession>A0A913Z0A6</accession>
<dbReference type="GeneID" id="119719937"/>
<dbReference type="AlphaFoldDB" id="A0A913Z0A6"/>
<evidence type="ECO:0000313" key="3">
    <source>
        <dbReference type="Proteomes" id="UP000887568"/>
    </source>
</evidence>
<evidence type="ECO:0008006" key="4">
    <source>
        <dbReference type="Google" id="ProtNLM"/>
    </source>
</evidence>
<dbReference type="Gene3D" id="3.30.429.10">
    <property type="entry name" value="Macrophage Migration Inhibitory Factor"/>
    <property type="match status" value="1"/>
</dbReference>
<dbReference type="SUPFAM" id="SSF55331">
    <property type="entry name" value="Tautomerase/MIF"/>
    <property type="match status" value="1"/>
</dbReference>
<dbReference type="RefSeq" id="XP_038045349.1">
    <property type="nucleotide sequence ID" value="XM_038189421.1"/>
</dbReference>
<dbReference type="InterPro" id="IPR014347">
    <property type="entry name" value="Tautomerase/MIF_sf"/>
</dbReference>
<comment type="similarity">
    <text evidence="1">Belongs to the MIF family.</text>
</comment>
<dbReference type="EnsemblMetazoa" id="XM_038189421.1">
    <property type="protein sequence ID" value="XP_038045349.1"/>
    <property type="gene ID" value="LOC119719937"/>
</dbReference>
<name>A0A913Z0A6_PATMI</name>
<evidence type="ECO:0000256" key="1">
    <source>
        <dbReference type="ARBA" id="ARBA00005851"/>
    </source>
</evidence>
<sequence length="132" mass="14322">MPLCDIQTNIDNGDISKEFVLQLGHIISHHTSGKASTVRVRAGVRMFMGAGPTSAPLMLIQLHGGFTDGDTNKQICEAIIQCSTKELGIREDRISLVFHYLPPTHVGWSGGRLVADVLPETRLRQLMGGADS</sequence>
<dbReference type="InterPro" id="IPR001398">
    <property type="entry name" value="Macrophage_inhib_fac"/>
</dbReference>
<dbReference type="Pfam" id="PF01187">
    <property type="entry name" value="MIF"/>
    <property type="match status" value="1"/>
</dbReference>
<proteinExistence type="inferred from homology"/>
<protein>
    <recommendedName>
        <fullName evidence="4">Macrophage migration inhibitory factor</fullName>
    </recommendedName>
</protein>
<dbReference type="Proteomes" id="UP000887568">
    <property type="component" value="Unplaced"/>
</dbReference>
<reference evidence="2" key="1">
    <citation type="submission" date="2022-11" db="UniProtKB">
        <authorList>
            <consortium name="EnsemblMetazoa"/>
        </authorList>
    </citation>
    <scope>IDENTIFICATION</scope>
</reference>
<organism evidence="2 3">
    <name type="scientific">Patiria miniata</name>
    <name type="common">Bat star</name>
    <name type="synonym">Asterina miniata</name>
    <dbReference type="NCBI Taxonomy" id="46514"/>
    <lineage>
        <taxon>Eukaryota</taxon>
        <taxon>Metazoa</taxon>
        <taxon>Echinodermata</taxon>
        <taxon>Eleutherozoa</taxon>
        <taxon>Asterozoa</taxon>
        <taxon>Asteroidea</taxon>
        <taxon>Valvatacea</taxon>
        <taxon>Valvatida</taxon>
        <taxon>Asterinidae</taxon>
        <taxon>Patiria</taxon>
    </lineage>
</organism>
<keyword evidence="3" id="KW-1185">Reference proteome</keyword>
<evidence type="ECO:0000313" key="2">
    <source>
        <dbReference type="EnsemblMetazoa" id="XP_038045349.1"/>
    </source>
</evidence>